<dbReference type="AlphaFoldDB" id="A0A7N0UFS5"/>
<dbReference type="Gene3D" id="1.25.40.10">
    <property type="entry name" value="Tetratricopeptide repeat domain"/>
    <property type="match status" value="5"/>
</dbReference>
<keyword evidence="4" id="KW-1185">Reference proteome</keyword>
<dbReference type="InterPro" id="IPR046848">
    <property type="entry name" value="E_motif"/>
</dbReference>
<feature type="repeat" description="PPR" evidence="2">
    <location>
        <begin position="33"/>
        <end position="67"/>
    </location>
</feature>
<proteinExistence type="predicted"/>
<accession>A0A7N0UFS5</accession>
<dbReference type="NCBIfam" id="TIGR00756">
    <property type="entry name" value="PPR"/>
    <property type="match status" value="5"/>
</dbReference>
<feature type="repeat" description="PPR" evidence="2">
    <location>
        <begin position="297"/>
        <end position="331"/>
    </location>
</feature>
<name>A0A7N0UFS5_KALFE</name>
<evidence type="ECO:0008006" key="5">
    <source>
        <dbReference type="Google" id="ProtNLM"/>
    </source>
</evidence>
<dbReference type="PANTHER" id="PTHR47926:SF465">
    <property type="entry name" value="PENTATRICOPEPTIDE REPEAT (PPR-LIKE) SUPERFAMILY PROTEIN"/>
    <property type="match status" value="1"/>
</dbReference>
<keyword evidence="1" id="KW-0677">Repeat</keyword>
<dbReference type="OMA" id="HMELAHE"/>
<protein>
    <recommendedName>
        <fullName evidence="5">Chlororespiratory reduction 21</fullName>
    </recommendedName>
</protein>
<dbReference type="Pfam" id="PF20431">
    <property type="entry name" value="E_motif"/>
    <property type="match status" value="1"/>
</dbReference>
<dbReference type="Gramene" id="Kaladp0066s0034.1.v1.1">
    <property type="protein sequence ID" value="Kaladp0066s0034.1.v1.1"/>
    <property type="gene ID" value="Kaladp0066s0034.v1.1"/>
</dbReference>
<evidence type="ECO:0000313" key="4">
    <source>
        <dbReference type="Proteomes" id="UP000594263"/>
    </source>
</evidence>
<evidence type="ECO:0000256" key="1">
    <source>
        <dbReference type="ARBA" id="ARBA00022737"/>
    </source>
</evidence>
<dbReference type="Pfam" id="PF01535">
    <property type="entry name" value="PPR"/>
    <property type="match status" value="2"/>
</dbReference>
<evidence type="ECO:0000256" key="2">
    <source>
        <dbReference type="PROSITE-ProRule" id="PRU00708"/>
    </source>
</evidence>
<reference evidence="3" key="1">
    <citation type="submission" date="2021-01" db="UniProtKB">
        <authorList>
            <consortium name="EnsemblPlants"/>
        </authorList>
    </citation>
    <scope>IDENTIFICATION</scope>
</reference>
<dbReference type="Proteomes" id="UP000594263">
    <property type="component" value="Unplaced"/>
</dbReference>
<feature type="repeat" description="PPR" evidence="2">
    <location>
        <begin position="266"/>
        <end position="296"/>
    </location>
</feature>
<dbReference type="EnsemblPlants" id="Kaladp0066s0034.1.v1.1">
    <property type="protein sequence ID" value="Kaladp0066s0034.1.v1.1"/>
    <property type="gene ID" value="Kaladp0066s0034.v1.1"/>
</dbReference>
<dbReference type="GO" id="GO:0009451">
    <property type="term" value="P:RNA modification"/>
    <property type="evidence" value="ECO:0007669"/>
    <property type="project" value="InterPro"/>
</dbReference>
<organism evidence="3 4">
    <name type="scientific">Kalanchoe fedtschenkoi</name>
    <name type="common">Lavender scallops</name>
    <name type="synonym">South American air plant</name>
    <dbReference type="NCBI Taxonomy" id="63787"/>
    <lineage>
        <taxon>Eukaryota</taxon>
        <taxon>Viridiplantae</taxon>
        <taxon>Streptophyta</taxon>
        <taxon>Embryophyta</taxon>
        <taxon>Tracheophyta</taxon>
        <taxon>Spermatophyta</taxon>
        <taxon>Magnoliopsida</taxon>
        <taxon>eudicotyledons</taxon>
        <taxon>Gunneridae</taxon>
        <taxon>Pentapetalae</taxon>
        <taxon>Saxifragales</taxon>
        <taxon>Crassulaceae</taxon>
        <taxon>Kalanchoe</taxon>
    </lineage>
</organism>
<dbReference type="FunFam" id="1.25.40.10:FF:000158">
    <property type="entry name" value="pentatricopeptide repeat-containing protein At2g33680"/>
    <property type="match status" value="1"/>
</dbReference>
<dbReference type="InterPro" id="IPR046960">
    <property type="entry name" value="PPR_At4g14850-like_plant"/>
</dbReference>
<dbReference type="Pfam" id="PF13041">
    <property type="entry name" value="PPR_2"/>
    <property type="match status" value="4"/>
</dbReference>
<dbReference type="InterPro" id="IPR011990">
    <property type="entry name" value="TPR-like_helical_dom_sf"/>
</dbReference>
<dbReference type="GO" id="GO:0099402">
    <property type="term" value="P:plant organ development"/>
    <property type="evidence" value="ECO:0007669"/>
    <property type="project" value="UniProtKB-ARBA"/>
</dbReference>
<feature type="repeat" description="PPR" evidence="2">
    <location>
        <begin position="398"/>
        <end position="432"/>
    </location>
</feature>
<dbReference type="PROSITE" id="PS51375">
    <property type="entry name" value="PPR"/>
    <property type="match status" value="5"/>
</dbReference>
<dbReference type="InterPro" id="IPR002885">
    <property type="entry name" value="PPR_rpt"/>
</dbReference>
<feature type="repeat" description="PPR" evidence="2">
    <location>
        <begin position="165"/>
        <end position="199"/>
    </location>
</feature>
<dbReference type="PANTHER" id="PTHR47926">
    <property type="entry name" value="PENTATRICOPEPTIDE REPEAT-CONTAINING PROTEIN"/>
    <property type="match status" value="1"/>
</dbReference>
<sequence length="634" mass="69917">MQLFRSTSKIAALAKLGQVDAARKLFDEMPQRDTVAHNAMLSGYSRTGCYKDCLSLFDVMRFSGMEPDPFSFTAVLSAASGLPDLRIGRKIHGLVLVSGYGSWLPVGNSLIDLYGKCLSADGANRVFEEMRVKNVISWCSLLFAHTNCGQFGDAYDVFDVMEERVEIAWNIMIAGHARFGEFVRCLGLFKEMRDGLCKPDQWTYSALMNACAEAQDPNCGRMMHGVMIKDGWSSAVEAYNSLLSFYAKFYIHSDVLKLFAVRQNLSQVSWNAIIDAYMKEGDMENALLLFHQAPDKNVVLWTSMISGYMHNGLGERALDLFINMISCGLQPDVFTFGAVLHACANLAVMRYGTMIHGCVLSLGYSSHTYAGNGLINMYAKCGDIVASSRSFDDIQAKDLVSWNAMLFSYGLQGQAAEALKFYERMLVSGIKPDKVTFIGLLMTCSHMGLIENGHTIFNSMPSFGIAHEMDHISIMVDMLGRGGYLDEAEELRKTLHLQASTSSSSTDAEALLSACSAQGNMLMGSKLGKGLQLVKPGHDMSYVLLSNLYCLNGHWKEAEMVREAMAVQGVKKLPGYSWVEIDDRIITFVAGDNFLPFIGELSNILISLTLQMRSKAQLTGKINIKLGGIGCRID</sequence>
<evidence type="ECO:0000313" key="3">
    <source>
        <dbReference type="EnsemblPlants" id="Kaladp0066s0034.1.v1.1"/>
    </source>
</evidence>
<dbReference type="GO" id="GO:0003723">
    <property type="term" value="F:RNA binding"/>
    <property type="evidence" value="ECO:0007669"/>
    <property type="project" value="InterPro"/>
</dbReference>